<proteinExistence type="predicted"/>
<evidence type="ECO:0000313" key="3">
    <source>
        <dbReference type="Proteomes" id="UP001283341"/>
    </source>
</evidence>
<dbReference type="InterPro" id="IPR027417">
    <property type="entry name" value="P-loop_NTPase"/>
</dbReference>
<evidence type="ECO:0000313" key="2">
    <source>
        <dbReference type="EMBL" id="KAK3314373.1"/>
    </source>
</evidence>
<sequence length="561" mass="63406">FDRNKDFVGRESILRRLLERVPPLADEDRCQWVATEGLGGIGKTQIALETAFRVRKKYQDCSVFWVPAMDTTNFENAYREIGRRLQIARINEDTADVKTLVKAALSRKDARSWLLVLDNADDTKLLFDSIHLTAYLPSNPKGSILFTTRSHDVVWKLNIPARDVIAVEEMNKDEGLALFKTHLYEHQMHNTERTMKLLEFLTYLPLAIRQASAFMARNQISTTEYFELCLSSGEEVIDLLSRDFDDLHRYDNSQNPIATTWLISFQHISKHYPLAADYLRCMSFLVEKDIPQFLLLLALTKREAIEALGTLKAYAFVTQHAYDIHRLVQLSMLNWLAQVGKQGDWASKVLQHLARVFPHPKHENRSVWTRYLPHGLTVLKSGGDSIDEIAKSSLLFGMAGGSYILGNYSEAEKLYRQTLVLQTKLLGSEYPDTLMTMNYLAVAVRNQGKASEAEQLYRQTLALQTKVLGSEHPDTLRTMTNLANAVSDQGKASKAEQLYRQTLALQTKMLGSEHPDTVNTMNNLTIAVRVAVPADIGATDGSAGLEAFCYEPGLVRKASTW</sequence>
<reference evidence="2" key="1">
    <citation type="journal article" date="2023" name="Mol. Phylogenet. Evol.">
        <title>Genome-scale phylogeny and comparative genomics of the fungal order Sordariales.</title>
        <authorList>
            <person name="Hensen N."/>
            <person name="Bonometti L."/>
            <person name="Westerberg I."/>
            <person name="Brannstrom I.O."/>
            <person name="Guillou S."/>
            <person name="Cros-Aarteil S."/>
            <person name="Calhoun S."/>
            <person name="Haridas S."/>
            <person name="Kuo A."/>
            <person name="Mondo S."/>
            <person name="Pangilinan J."/>
            <person name="Riley R."/>
            <person name="LaButti K."/>
            <person name="Andreopoulos B."/>
            <person name="Lipzen A."/>
            <person name="Chen C."/>
            <person name="Yan M."/>
            <person name="Daum C."/>
            <person name="Ng V."/>
            <person name="Clum A."/>
            <person name="Steindorff A."/>
            <person name="Ohm R.A."/>
            <person name="Martin F."/>
            <person name="Silar P."/>
            <person name="Natvig D.O."/>
            <person name="Lalanne C."/>
            <person name="Gautier V."/>
            <person name="Ament-Velasquez S.L."/>
            <person name="Kruys A."/>
            <person name="Hutchinson M.I."/>
            <person name="Powell A.J."/>
            <person name="Barry K."/>
            <person name="Miller A.N."/>
            <person name="Grigoriev I.V."/>
            <person name="Debuchy R."/>
            <person name="Gladieux P."/>
            <person name="Hiltunen Thoren M."/>
            <person name="Johannesson H."/>
        </authorList>
    </citation>
    <scope>NUCLEOTIDE SEQUENCE</scope>
    <source>
        <strain evidence="2">CBS 118394</strain>
    </source>
</reference>
<dbReference type="Pfam" id="PF00931">
    <property type="entry name" value="NB-ARC"/>
    <property type="match status" value="1"/>
</dbReference>
<dbReference type="SUPFAM" id="SSF48452">
    <property type="entry name" value="TPR-like"/>
    <property type="match status" value="1"/>
</dbReference>
<dbReference type="InterPro" id="IPR002182">
    <property type="entry name" value="NB-ARC"/>
</dbReference>
<dbReference type="Gene3D" id="3.40.50.300">
    <property type="entry name" value="P-loop containing nucleotide triphosphate hydrolases"/>
    <property type="match status" value="1"/>
</dbReference>
<dbReference type="GO" id="GO:0016787">
    <property type="term" value="F:hydrolase activity"/>
    <property type="evidence" value="ECO:0007669"/>
    <property type="project" value="UniProtKB-KW"/>
</dbReference>
<dbReference type="Pfam" id="PF13374">
    <property type="entry name" value="TPR_10"/>
    <property type="match status" value="1"/>
</dbReference>
<dbReference type="PANTHER" id="PTHR46082">
    <property type="entry name" value="ATP/GTP-BINDING PROTEIN-RELATED"/>
    <property type="match status" value="1"/>
</dbReference>
<dbReference type="AlphaFoldDB" id="A0AAE0M0G9"/>
<accession>A0AAE0M0G9</accession>
<feature type="non-terminal residue" evidence="2">
    <location>
        <position position="561"/>
    </location>
</feature>
<keyword evidence="2" id="KW-0378">Hydrolase</keyword>
<dbReference type="EMBL" id="JAUEDM010000007">
    <property type="protein sequence ID" value="KAK3314373.1"/>
    <property type="molecule type" value="Genomic_DNA"/>
</dbReference>
<dbReference type="InterPro" id="IPR053137">
    <property type="entry name" value="NLR-like"/>
</dbReference>
<dbReference type="InterPro" id="IPR019734">
    <property type="entry name" value="TPR_rpt"/>
</dbReference>
<feature type="domain" description="NB-ARC" evidence="1">
    <location>
        <begin position="24"/>
        <end position="185"/>
    </location>
</feature>
<comment type="caution">
    <text evidence="2">The sequence shown here is derived from an EMBL/GenBank/DDBJ whole genome shotgun (WGS) entry which is preliminary data.</text>
</comment>
<dbReference type="Pfam" id="PF13424">
    <property type="entry name" value="TPR_12"/>
    <property type="match status" value="1"/>
</dbReference>
<dbReference type="Gene3D" id="1.25.40.10">
    <property type="entry name" value="Tetratricopeptide repeat domain"/>
    <property type="match status" value="1"/>
</dbReference>
<organism evidence="2 3">
    <name type="scientific">Apodospora peruviana</name>
    <dbReference type="NCBI Taxonomy" id="516989"/>
    <lineage>
        <taxon>Eukaryota</taxon>
        <taxon>Fungi</taxon>
        <taxon>Dikarya</taxon>
        <taxon>Ascomycota</taxon>
        <taxon>Pezizomycotina</taxon>
        <taxon>Sordariomycetes</taxon>
        <taxon>Sordariomycetidae</taxon>
        <taxon>Sordariales</taxon>
        <taxon>Lasiosphaeriaceae</taxon>
        <taxon>Apodospora</taxon>
    </lineage>
</organism>
<reference evidence="2" key="2">
    <citation type="submission" date="2023-06" db="EMBL/GenBank/DDBJ databases">
        <authorList>
            <consortium name="Lawrence Berkeley National Laboratory"/>
            <person name="Haridas S."/>
            <person name="Hensen N."/>
            <person name="Bonometti L."/>
            <person name="Westerberg I."/>
            <person name="Brannstrom I.O."/>
            <person name="Guillou S."/>
            <person name="Cros-Aarteil S."/>
            <person name="Calhoun S."/>
            <person name="Kuo A."/>
            <person name="Mondo S."/>
            <person name="Pangilinan J."/>
            <person name="Riley R."/>
            <person name="Labutti K."/>
            <person name="Andreopoulos B."/>
            <person name="Lipzen A."/>
            <person name="Chen C."/>
            <person name="Yanf M."/>
            <person name="Daum C."/>
            <person name="Ng V."/>
            <person name="Clum A."/>
            <person name="Steindorff A."/>
            <person name="Ohm R."/>
            <person name="Martin F."/>
            <person name="Silar P."/>
            <person name="Natvig D."/>
            <person name="Lalanne C."/>
            <person name="Gautier V."/>
            <person name="Ament-Velasquez S.L."/>
            <person name="Kruys A."/>
            <person name="Hutchinson M.I."/>
            <person name="Powell A.J."/>
            <person name="Barry K."/>
            <person name="Miller A.N."/>
            <person name="Grigoriev I.V."/>
            <person name="Debuchy R."/>
            <person name="Gladieux P."/>
            <person name="Thoren M.H."/>
            <person name="Johannesson H."/>
        </authorList>
    </citation>
    <scope>NUCLEOTIDE SEQUENCE</scope>
    <source>
        <strain evidence="2">CBS 118394</strain>
    </source>
</reference>
<dbReference type="SUPFAM" id="SSF52540">
    <property type="entry name" value="P-loop containing nucleoside triphosphate hydrolases"/>
    <property type="match status" value="1"/>
</dbReference>
<evidence type="ECO:0000259" key="1">
    <source>
        <dbReference type="Pfam" id="PF00931"/>
    </source>
</evidence>
<name>A0AAE0M0G9_9PEZI</name>
<dbReference type="Proteomes" id="UP001283341">
    <property type="component" value="Unassembled WGS sequence"/>
</dbReference>
<gene>
    <name evidence="2" type="ORF">B0H66DRAFT_484166</name>
</gene>
<dbReference type="GO" id="GO:0043531">
    <property type="term" value="F:ADP binding"/>
    <property type="evidence" value="ECO:0007669"/>
    <property type="project" value="InterPro"/>
</dbReference>
<dbReference type="InterPro" id="IPR011990">
    <property type="entry name" value="TPR-like_helical_dom_sf"/>
</dbReference>
<dbReference type="PANTHER" id="PTHR46082:SF6">
    <property type="entry name" value="AAA+ ATPASE DOMAIN-CONTAINING PROTEIN-RELATED"/>
    <property type="match status" value="1"/>
</dbReference>
<dbReference type="SMART" id="SM00028">
    <property type="entry name" value="TPR"/>
    <property type="match status" value="3"/>
</dbReference>
<keyword evidence="3" id="KW-1185">Reference proteome</keyword>
<protein>
    <submittedName>
        <fullName evidence="2">P-loop containing nucleoside triphosphate hydrolase protein</fullName>
    </submittedName>
</protein>